<comment type="caution">
    <text evidence="5">The sequence shown here is derived from an EMBL/GenBank/DDBJ whole genome shotgun (WGS) entry which is preliminary data.</text>
</comment>
<dbReference type="EMBL" id="WOCE01000005">
    <property type="protein sequence ID" value="KAE9614109.1"/>
    <property type="molecule type" value="Genomic_DNA"/>
</dbReference>
<dbReference type="SMART" id="SM00443">
    <property type="entry name" value="G_patch"/>
    <property type="match status" value="1"/>
</dbReference>
<feature type="region of interest" description="Disordered" evidence="3">
    <location>
        <begin position="295"/>
        <end position="317"/>
    </location>
</feature>
<sequence length="400" mass="44624">MQQHKVYSSNESVTKHHSLHNQTCNGGVITKSMAAPETPVCYVGVARKSAAFKLMKQMGWEEGEGLGKEKQGIKGYVRVQNKQDTIGIGLEKPNQWAFDTTQFDNILKRLKVQAPQANETDDEEKGETKTSVAVTVKNEDSVAKSTRPQGRYKRRERGKLVSGYSSKDLEGILAIKGEMSNGNDNCDKGTGLLETSEIQTVEDEGSEYPDIHPDWWGVKFGFVSGGLLGAEQKKKKSKTSEIAKNGMERTAFFEQDQENLYNLVQDKATTGKQGLGIKDRTKKVAGCYFQGKKTSFNDSDDEDSDDINSQEEQTDDDDLMEVEEIVEPKIKLKKLCKQILRKVPGGSLKLKQLKVLIDEHSSSVFSSFSSKREAITYLKQKLTGNRKFCIEGKIVRLASK</sequence>
<dbReference type="PANTHER" id="PTHR23149">
    <property type="entry name" value="G PATCH DOMAIN CONTAINING PROTEIN"/>
    <property type="match status" value="1"/>
</dbReference>
<gene>
    <name evidence="5" type="ORF">Lalb_Chr05g0224491</name>
</gene>
<dbReference type="InterPro" id="IPR058719">
    <property type="entry name" value="WHD_LYAR"/>
</dbReference>
<dbReference type="InterPro" id="IPR000467">
    <property type="entry name" value="G_patch_dom"/>
</dbReference>
<evidence type="ECO:0000313" key="6">
    <source>
        <dbReference type="Proteomes" id="UP000447434"/>
    </source>
</evidence>
<protein>
    <submittedName>
        <fullName evidence="5">Putative G-patch domain-containing protein</fullName>
    </submittedName>
</protein>
<accession>A0A6A4QKR8</accession>
<evidence type="ECO:0000256" key="1">
    <source>
        <dbReference type="ARBA" id="ARBA00004123"/>
    </source>
</evidence>
<organism evidence="5 6">
    <name type="scientific">Lupinus albus</name>
    <name type="common">White lupine</name>
    <name type="synonym">Lupinus termis</name>
    <dbReference type="NCBI Taxonomy" id="3870"/>
    <lineage>
        <taxon>Eukaryota</taxon>
        <taxon>Viridiplantae</taxon>
        <taxon>Streptophyta</taxon>
        <taxon>Embryophyta</taxon>
        <taxon>Tracheophyta</taxon>
        <taxon>Spermatophyta</taxon>
        <taxon>Magnoliopsida</taxon>
        <taxon>eudicotyledons</taxon>
        <taxon>Gunneridae</taxon>
        <taxon>Pentapetalae</taxon>
        <taxon>rosids</taxon>
        <taxon>fabids</taxon>
        <taxon>Fabales</taxon>
        <taxon>Fabaceae</taxon>
        <taxon>Papilionoideae</taxon>
        <taxon>50 kb inversion clade</taxon>
        <taxon>genistoids sensu lato</taxon>
        <taxon>core genistoids</taxon>
        <taxon>Genisteae</taxon>
        <taxon>Lupinus</taxon>
    </lineage>
</organism>
<name>A0A6A4QKR8_LUPAL</name>
<evidence type="ECO:0000256" key="3">
    <source>
        <dbReference type="SAM" id="MobiDB-lite"/>
    </source>
</evidence>
<feature type="region of interest" description="Disordered" evidence="3">
    <location>
        <begin position="114"/>
        <end position="158"/>
    </location>
</feature>
<dbReference type="Pfam" id="PF01585">
    <property type="entry name" value="G-patch"/>
    <property type="match status" value="1"/>
</dbReference>
<dbReference type="AlphaFoldDB" id="A0A6A4QKR8"/>
<evidence type="ECO:0000313" key="5">
    <source>
        <dbReference type="EMBL" id="KAE9614109.1"/>
    </source>
</evidence>
<keyword evidence="6" id="KW-1185">Reference proteome</keyword>
<comment type="subcellular location">
    <subcellularLocation>
        <location evidence="1">Nucleus</location>
    </subcellularLocation>
</comment>
<dbReference type="GO" id="GO:0003676">
    <property type="term" value="F:nucleic acid binding"/>
    <property type="evidence" value="ECO:0007669"/>
    <property type="project" value="InterPro"/>
</dbReference>
<feature type="compositionally biased region" description="Acidic residues" evidence="3">
    <location>
        <begin position="298"/>
        <end position="317"/>
    </location>
</feature>
<evidence type="ECO:0000256" key="2">
    <source>
        <dbReference type="ARBA" id="ARBA00023242"/>
    </source>
</evidence>
<proteinExistence type="predicted"/>
<feature type="domain" description="G-patch" evidence="4">
    <location>
        <begin position="47"/>
        <end position="93"/>
    </location>
</feature>
<dbReference type="Pfam" id="PF25879">
    <property type="entry name" value="WHD_LYAR"/>
    <property type="match status" value="1"/>
</dbReference>
<dbReference type="PROSITE" id="PS50174">
    <property type="entry name" value="G_PATCH"/>
    <property type="match status" value="1"/>
</dbReference>
<dbReference type="GO" id="GO:0005730">
    <property type="term" value="C:nucleolus"/>
    <property type="evidence" value="ECO:0007669"/>
    <property type="project" value="TreeGrafter"/>
</dbReference>
<evidence type="ECO:0000259" key="4">
    <source>
        <dbReference type="PROSITE" id="PS50174"/>
    </source>
</evidence>
<dbReference type="PANTHER" id="PTHR23149:SF9">
    <property type="entry name" value="G PATCH DOMAIN-CONTAINING PROTEIN 4"/>
    <property type="match status" value="1"/>
</dbReference>
<keyword evidence="2" id="KW-0539">Nucleus</keyword>
<dbReference type="InterPro" id="IPR050656">
    <property type="entry name" value="PINX1"/>
</dbReference>
<dbReference type="Proteomes" id="UP000447434">
    <property type="component" value="Chromosome 5"/>
</dbReference>
<reference evidence="6" key="1">
    <citation type="journal article" date="2020" name="Nat. Commun.">
        <title>Genome sequence of the cluster root forming white lupin.</title>
        <authorList>
            <person name="Hufnagel B."/>
            <person name="Marques A."/>
            <person name="Soriano A."/>
            <person name="Marques L."/>
            <person name="Divol F."/>
            <person name="Doumas P."/>
            <person name="Sallet E."/>
            <person name="Mancinotti D."/>
            <person name="Carrere S."/>
            <person name="Marande W."/>
            <person name="Arribat S."/>
            <person name="Keller J."/>
            <person name="Huneau C."/>
            <person name="Blein T."/>
            <person name="Aime D."/>
            <person name="Laguerre M."/>
            <person name="Taylor J."/>
            <person name="Schubert V."/>
            <person name="Nelson M."/>
            <person name="Geu-Flores F."/>
            <person name="Crespi M."/>
            <person name="Gallardo-Guerrero K."/>
            <person name="Delaux P.-M."/>
            <person name="Salse J."/>
            <person name="Berges H."/>
            <person name="Guyot R."/>
            <person name="Gouzy J."/>
            <person name="Peret B."/>
        </authorList>
    </citation>
    <scope>NUCLEOTIDE SEQUENCE [LARGE SCALE GENOMIC DNA]</scope>
    <source>
        <strain evidence="6">cv. Amiga</strain>
    </source>
</reference>
<dbReference type="OrthoDB" id="29523at2759"/>